<gene>
    <name evidence="6" type="ORF">Atai01_58100</name>
</gene>
<evidence type="ECO:0000256" key="2">
    <source>
        <dbReference type="ARBA" id="ARBA00022777"/>
    </source>
</evidence>
<dbReference type="InterPro" id="IPR036890">
    <property type="entry name" value="HATPase_C_sf"/>
</dbReference>
<dbReference type="SUPFAM" id="SSF55874">
    <property type="entry name" value="ATPase domain of HSP90 chaperone/DNA topoisomerase II/histidine kinase"/>
    <property type="match status" value="1"/>
</dbReference>
<keyword evidence="7" id="KW-1185">Reference proteome</keyword>
<dbReference type="PROSITE" id="PS50109">
    <property type="entry name" value="HIS_KIN"/>
    <property type="match status" value="1"/>
</dbReference>
<dbReference type="SMART" id="SM00387">
    <property type="entry name" value="HATPase_c"/>
    <property type="match status" value="1"/>
</dbReference>
<dbReference type="InterPro" id="IPR017205">
    <property type="entry name" value="Sig_transdc_His_kinase_ChrS"/>
</dbReference>
<feature type="transmembrane region" description="Helical" evidence="4">
    <location>
        <begin position="91"/>
        <end position="109"/>
    </location>
</feature>
<dbReference type="PANTHER" id="PTHR24421:SF62">
    <property type="entry name" value="SENSORY TRANSDUCTION HISTIDINE KINASE"/>
    <property type="match status" value="1"/>
</dbReference>
<dbReference type="GO" id="GO:0000155">
    <property type="term" value="F:phosphorelay sensor kinase activity"/>
    <property type="evidence" value="ECO:0007669"/>
    <property type="project" value="InterPro"/>
</dbReference>
<keyword evidence="2 6" id="KW-0418">Kinase</keyword>
<dbReference type="GO" id="GO:0046983">
    <property type="term" value="F:protein dimerization activity"/>
    <property type="evidence" value="ECO:0007669"/>
    <property type="project" value="InterPro"/>
</dbReference>
<dbReference type="Pfam" id="PF02518">
    <property type="entry name" value="HATPase_c"/>
    <property type="match status" value="1"/>
</dbReference>
<organism evidence="6 7">
    <name type="scientific">Amycolatopsis taiwanensis</name>
    <dbReference type="NCBI Taxonomy" id="342230"/>
    <lineage>
        <taxon>Bacteria</taxon>
        <taxon>Bacillati</taxon>
        <taxon>Actinomycetota</taxon>
        <taxon>Actinomycetes</taxon>
        <taxon>Pseudonocardiales</taxon>
        <taxon>Pseudonocardiaceae</taxon>
        <taxon>Amycolatopsis</taxon>
    </lineage>
</organism>
<keyword evidence="3" id="KW-0902">Two-component regulatory system</keyword>
<accession>A0A9W6R478</accession>
<evidence type="ECO:0000259" key="5">
    <source>
        <dbReference type="PROSITE" id="PS50109"/>
    </source>
</evidence>
<dbReference type="InterPro" id="IPR011712">
    <property type="entry name" value="Sig_transdc_His_kin_sub3_dim/P"/>
</dbReference>
<comment type="caution">
    <text evidence="6">The sequence shown here is derived from an EMBL/GenBank/DDBJ whole genome shotgun (WGS) entry which is preliminary data.</text>
</comment>
<dbReference type="EMBL" id="BSTI01000015">
    <property type="protein sequence ID" value="GLY69191.1"/>
    <property type="molecule type" value="Genomic_DNA"/>
</dbReference>
<dbReference type="Proteomes" id="UP001165136">
    <property type="component" value="Unassembled WGS sequence"/>
</dbReference>
<feature type="transmembrane region" description="Helical" evidence="4">
    <location>
        <begin position="121"/>
        <end position="139"/>
    </location>
</feature>
<keyword evidence="4" id="KW-1133">Transmembrane helix</keyword>
<keyword evidence="4" id="KW-0812">Transmembrane</keyword>
<sequence>MLFAVDYVFASLAVLTEDQSLALRLTSFGALTALAIVVAIVLPRPLGNRAALSFSAAVLVLITVAIFTDPSASFALFSVCPAVAMKVRQPVAWVVMALSILPSPMAVLIRSGFDDELLTMLLPMTALLIIFGICVSIWIDRVIVQSTERAQLIEQLDASRAELARLSHEAGISAERERLAREIHDTLAQGFTSIVALLQAIESELDTDLPSVRRHVGLATRTARENLAEARAMVAVLPPSALTGSLADALRRQAEHLAEETGIEVDCRVPDSLPPLPTATEVVLLRAAQEAIANVRKHANASHVSMEVTVADDVARLVITDDGAGFDPDRPALGYGLAGMRDRAGQVGGAMTVRTGPGTTVTVAVPL</sequence>
<feature type="transmembrane region" description="Helical" evidence="4">
    <location>
        <begin position="54"/>
        <end position="79"/>
    </location>
</feature>
<dbReference type="GO" id="GO:0016020">
    <property type="term" value="C:membrane"/>
    <property type="evidence" value="ECO:0007669"/>
    <property type="project" value="InterPro"/>
</dbReference>
<keyword evidence="4" id="KW-0472">Membrane</keyword>
<evidence type="ECO:0000313" key="6">
    <source>
        <dbReference type="EMBL" id="GLY69191.1"/>
    </source>
</evidence>
<feature type="transmembrane region" description="Helical" evidence="4">
    <location>
        <begin position="21"/>
        <end position="42"/>
    </location>
</feature>
<dbReference type="PANTHER" id="PTHR24421">
    <property type="entry name" value="NITRATE/NITRITE SENSOR PROTEIN NARX-RELATED"/>
    <property type="match status" value="1"/>
</dbReference>
<reference evidence="6" key="1">
    <citation type="submission" date="2023-03" db="EMBL/GenBank/DDBJ databases">
        <title>Amycolatopsis taiwanensis NBRC 103393.</title>
        <authorList>
            <person name="Ichikawa N."/>
            <person name="Sato H."/>
            <person name="Tonouchi N."/>
        </authorList>
    </citation>
    <scope>NUCLEOTIDE SEQUENCE</scope>
    <source>
        <strain evidence="6">NBRC 103393</strain>
    </source>
</reference>
<dbReference type="Gene3D" id="3.30.565.10">
    <property type="entry name" value="Histidine kinase-like ATPase, C-terminal domain"/>
    <property type="match status" value="1"/>
</dbReference>
<keyword evidence="1" id="KW-0808">Transferase</keyword>
<dbReference type="AlphaFoldDB" id="A0A9W6R478"/>
<dbReference type="Pfam" id="PF07730">
    <property type="entry name" value="HisKA_3"/>
    <property type="match status" value="1"/>
</dbReference>
<dbReference type="PIRSF" id="PIRSF037434">
    <property type="entry name" value="STHK_ChrS"/>
    <property type="match status" value="1"/>
</dbReference>
<dbReference type="InterPro" id="IPR005467">
    <property type="entry name" value="His_kinase_dom"/>
</dbReference>
<feature type="domain" description="Histidine kinase" evidence="5">
    <location>
        <begin position="245"/>
        <end position="367"/>
    </location>
</feature>
<evidence type="ECO:0000256" key="4">
    <source>
        <dbReference type="SAM" id="Phobius"/>
    </source>
</evidence>
<dbReference type="CDD" id="cd16917">
    <property type="entry name" value="HATPase_UhpB-NarQ-NarX-like"/>
    <property type="match status" value="1"/>
</dbReference>
<evidence type="ECO:0000256" key="1">
    <source>
        <dbReference type="ARBA" id="ARBA00022679"/>
    </source>
</evidence>
<dbReference type="InterPro" id="IPR050482">
    <property type="entry name" value="Sensor_HK_TwoCompSys"/>
</dbReference>
<protein>
    <submittedName>
        <fullName evidence="6">Two-component sensor histidine kinase</fullName>
    </submittedName>
</protein>
<proteinExistence type="predicted"/>
<evidence type="ECO:0000256" key="3">
    <source>
        <dbReference type="ARBA" id="ARBA00023012"/>
    </source>
</evidence>
<evidence type="ECO:0000313" key="7">
    <source>
        <dbReference type="Proteomes" id="UP001165136"/>
    </source>
</evidence>
<name>A0A9W6R478_9PSEU</name>
<dbReference type="InterPro" id="IPR003594">
    <property type="entry name" value="HATPase_dom"/>
</dbReference>
<dbReference type="Gene3D" id="1.20.5.1930">
    <property type="match status" value="1"/>
</dbReference>